<dbReference type="InterPro" id="IPR041685">
    <property type="entry name" value="AAA_GajA/Old/RecF-like"/>
</dbReference>
<protein>
    <recommendedName>
        <fullName evidence="1">Endonuclease GajA/Old nuclease/RecF-like AAA domain-containing protein</fullName>
    </recommendedName>
</protein>
<dbReference type="AlphaFoldDB" id="H8L2A1"/>
<reference evidence="2" key="1">
    <citation type="submission" date="2012-02" db="EMBL/GenBank/DDBJ databases">
        <title>The complete genome of Frateuria aurantia DSM 6220.</title>
        <authorList>
            <consortium name="US DOE Joint Genome Institute (JGI-PGF)"/>
            <person name="Lucas S."/>
            <person name="Copeland A."/>
            <person name="Lapidus A."/>
            <person name="Glavina del Rio T."/>
            <person name="Dalin E."/>
            <person name="Tice H."/>
            <person name="Bruce D."/>
            <person name="Goodwin L."/>
            <person name="Pitluck S."/>
            <person name="Peters L."/>
            <person name="Ovchinnikova G."/>
            <person name="Teshima H."/>
            <person name="Kyrpides N."/>
            <person name="Mavromatis K."/>
            <person name="Ivanova N."/>
            <person name="Brettin T."/>
            <person name="Detter J.C."/>
            <person name="Han C."/>
            <person name="Larimer F."/>
            <person name="Land M."/>
            <person name="Hauser L."/>
            <person name="Markowitz V."/>
            <person name="Cheng J.-F."/>
            <person name="Hugenholtz P."/>
            <person name="Woyke T."/>
            <person name="Wu D."/>
            <person name="Brambilla E."/>
            <person name="Klenk H.-P."/>
            <person name="Eisen J.A."/>
        </authorList>
    </citation>
    <scope>NUCLEOTIDE SEQUENCE</scope>
    <source>
        <strain evidence="2">DSM 6220</strain>
    </source>
</reference>
<evidence type="ECO:0000313" key="2">
    <source>
        <dbReference type="EMBL" id="AFC84735.1"/>
    </source>
</evidence>
<dbReference type="EMBL" id="CP003350">
    <property type="protein sequence ID" value="AFC84735.1"/>
    <property type="molecule type" value="Genomic_DNA"/>
</dbReference>
<feature type="domain" description="Endonuclease GajA/Old nuclease/RecF-like AAA" evidence="1">
    <location>
        <begin position="15"/>
        <end position="436"/>
    </location>
</feature>
<dbReference type="Gene3D" id="3.40.50.300">
    <property type="entry name" value="P-loop containing nucleotide triphosphate hydrolases"/>
    <property type="match status" value="1"/>
</dbReference>
<evidence type="ECO:0000259" key="1">
    <source>
        <dbReference type="Pfam" id="PF13175"/>
    </source>
</evidence>
<dbReference type="eggNOG" id="COG3842">
    <property type="taxonomic scope" value="Bacteria"/>
</dbReference>
<proteinExistence type="predicted"/>
<sequence>MKITSFRASSVYGHLNFDLAFHSDLNILIGANGSGKTTVLKMITYLLTPSLSRLSLIPFKTVEVDLIPKHSDRVVTLRADNTSKSMIITILGASGIDPLRDKCVVPIVHMSDESKFIGSDLRASLLAKSIWDDQSNTKVYSYLEKLASPYYVGLDRNFEDDQPARLAGSTAELLGMKISNNTSVGSKNSIEELQSLLSKEYKRLKDIEAGRANKLRKEIVISAFQFSEFAFEDDFATDGQALKDRYQALLDREHEIRGVIASIEVDSKDVIGQVDVFFKKLKKSYERIGKGDSDLSLMLDWLVHKAQIERITSLLKVIDENKDAVAALYAKTNLFLRRLNLFLVDSGKVANLNKVGQLVIESASKDLIPLNLLSSGEIQIICLLGQLFFRRDRHIFIIDEPELSLHVRWQRRFVESACEAQRSNQLILATHSPEIVGKYKSHAISVRGR</sequence>
<evidence type="ECO:0000313" key="3">
    <source>
        <dbReference type="Proteomes" id="UP000005234"/>
    </source>
</evidence>
<dbReference type="InterPro" id="IPR027417">
    <property type="entry name" value="P-loop_NTPase"/>
</dbReference>
<dbReference type="Pfam" id="PF13175">
    <property type="entry name" value="AAA_15"/>
    <property type="match status" value="1"/>
</dbReference>
<accession>H8L2A1</accession>
<dbReference type="PANTHER" id="PTHR43581:SF2">
    <property type="entry name" value="EXCINUCLEASE ATPASE SUBUNIT"/>
    <property type="match status" value="1"/>
</dbReference>
<name>H8L2A1_FRAAD</name>
<dbReference type="PANTHER" id="PTHR43581">
    <property type="entry name" value="ATP/GTP PHOSPHATASE"/>
    <property type="match status" value="1"/>
</dbReference>
<keyword evidence="3" id="KW-1185">Reference proteome</keyword>
<dbReference type="InterPro" id="IPR051396">
    <property type="entry name" value="Bact_Antivir_Def_Nuclease"/>
</dbReference>
<dbReference type="STRING" id="767434.Fraau_0239"/>
<dbReference type="eggNOG" id="COG3950">
    <property type="taxonomic scope" value="Bacteria"/>
</dbReference>
<dbReference type="HOGENOM" id="CLU_033692_0_0_6"/>
<dbReference type="Proteomes" id="UP000005234">
    <property type="component" value="Chromosome"/>
</dbReference>
<dbReference type="SUPFAM" id="SSF52540">
    <property type="entry name" value="P-loop containing nucleoside triphosphate hydrolases"/>
    <property type="match status" value="1"/>
</dbReference>
<organism evidence="2 3">
    <name type="scientific">Frateuria aurantia (strain ATCC 33424 / DSM 6220 / KCTC 2777 / LMG 1558 / NBRC 3245 / NCIMB 13370)</name>
    <name type="common">Acetobacter aurantius</name>
    <dbReference type="NCBI Taxonomy" id="767434"/>
    <lineage>
        <taxon>Bacteria</taxon>
        <taxon>Pseudomonadati</taxon>
        <taxon>Pseudomonadota</taxon>
        <taxon>Gammaproteobacteria</taxon>
        <taxon>Lysobacterales</taxon>
        <taxon>Rhodanobacteraceae</taxon>
        <taxon>Frateuria</taxon>
    </lineage>
</organism>
<dbReference type="KEGG" id="fau:Fraau_0239"/>
<dbReference type="RefSeq" id="WP_014401741.1">
    <property type="nucleotide sequence ID" value="NC_017033.1"/>
</dbReference>
<gene>
    <name evidence="2" type="ordered locus">Fraau_0239</name>
</gene>